<dbReference type="HAMAP" id="MF_01356">
    <property type="entry name" value="NDH1_NuoB"/>
    <property type="match status" value="1"/>
</dbReference>
<name>A0A402BGD6_9CHLR</name>
<keyword evidence="7 8" id="KW-0411">Iron-sulfur</keyword>
<keyword evidence="7" id="KW-0830">Ubiquinone</keyword>
<dbReference type="InterPro" id="IPR006137">
    <property type="entry name" value="NADH_UbQ_OxRdtase-like_20kDa"/>
</dbReference>
<comment type="function">
    <text evidence="7">NDH-1 shuttles electrons from NADH, via FMN and iron-sulfur (Fe-S) centers, to quinones in the respiratory chain. The immediate electron acceptor for the enzyme in this species is believed to be ubiquinone. Couples the redox reaction to proton translocation (for every two electrons transferred, four hydrogen ions are translocated across the cytoplasmic membrane), and thus conserves the redox energy in a proton gradient.</text>
</comment>
<dbReference type="PANTHER" id="PTHR11995">
    <property type="entry name" value="NADH DEHYDROGENASE"/>
    <property type="match status" value="1"/>
</dbReference>
<evidence type="ECO:0000256" key="1">
    <source>
        <dbReference type="ARBA" id="ARBA00009173"/>
    </source>
</evidence>
<comment type="catalytic activity">
    <reaction evidence="7">
        <text>a quinone + NADH + 5 H(+)(in) = a quinol + NAD(+) + 4 H(+)(out)</text>
        <dbReference type="Rhea" id="RHEA:57888"/>
        <dbReference type="ChEBI" id="CHEBI:15378"/>
        <dbReference type="ChEBI" id="CHEBI:24646"/>
        <dbReference type="ChEBI" id="CHEBI:57540"/>
        <dbReference type="ChEBI" id="CHEBI:57945"/>
        <dbReference type="ChEBI" id="CHEBI:132124"/>
    </reaction>
</comment>
<comment type="cofactor">
    <cofactor evidence="7">
        <name>[4Fe-4S] cluster</name>
        <dbReference type="ChEBI" id="CHEBI:49883"/>
    </cofactor>
    <text evidence="7">Binds 1 [4Fe-4S] cluster.</text>
</comment>
<dbReference type="InterPro" id="IPR006138">
    <property type="entry name" value="NADH_UQ_OxRdtase_20Kd_su"/>
</dbReference>
<dbReference type="Gene3D" id="3.40.50.12280">
    <property type="match status" value="1"/>
</dbReference>
<evidence type="ECO:0000256" key="2">
    <source>
        <dbReference type="ARBA" id="ARBA00022448"/>
    </source>
</evidence>
<dbReference type="GO" id="GO:0005886">
    <property type="term" value="C:plasma membrane"/>
    <property type="evidence" value="ECO:0007669"/>
    <property type="project" value="UniProtKB-SubCell"/>
</dbReference>
<dbReference type="GO" id="GO:0009060">
    <property type="term" value="P:aerobic respiration"/>
    <property type="evidence" value="ECO:0007669"/>
    <property type="project" value="TreeGrafter"/>
</dbReference>
<comment type="caution">
    <text evidence="10">The sequence shown here is derived from an EMBL/GenBank/DDBJ whole genome shotgun (WGS) entry which is preliminary data.</text>
</comment>
<keyword evidence="3 7" id="KW-0004">4Fe-4S</keyword>
<protein>
    <recommendedName>
        <fullName evidence="7">NADH-quinone oxidoreductase subunit B</fullName>
        <ecNumber evidence="7">7.1.1.-</ecNumber>
    </recommendedName>
    <alternativeName>
        <fullName evidence="7">NADH dehydrogenase I subunit B</fullName>
    </alternativeName>
    <alternativeName>
        <fullName evidence="7">NDH-1 subunit B</fullName>
    </alternativeName>
</protein>
<dbReference type="GO" id="GO:0048038">
    <property type="term" value="F:quinone binding"/>
    <property type="evidence" value="ECO:0007669"/>
    <property type="project" value="UniProtKB-KW"/>
</dbReference>
<comment type="subcellular location">
    <subcellularLocation>
        <location evidence="7">Cell membrane</location>
        <topology evidence="7">Peripheral membrane protein</topology>
        <orientation evidence="7">Cytoplasmic side</orientation>
    </subcellularLocation>
</comment>
<dbReference type="GO" id="GO:0015990">
    <property type="term" value="P:electron transport coupled proton transport"/>
    <property type="evidence" value="ECO:0007669"/>
    <property type="project" value="TreeGrafter"/>
</dbReference>
<dbReference type="EC" id="7.1.1.-" evidence="7"/>
<evidence type="ECO:0000259" key="9">
    <source>
        <dbReference type="Pfam" id="PF01058"/>
    </source>
</evidence>
<keyword evidence="6 7" id="KW-0520">NAD</keyword>
<dbReference type="GO" id="GO:0008137">
    <property type="term" value="F:NADH dehydrogenase (ubiquinone) activity"/>
    <property type="evidence" value="ECO:0007669"/>
    <property type="project" value="InterPro"/>
</dbReference>
<dbReference type="NCBIfam" id="TIGR01957">
    <property type="entry name" value="nuoB_fam"/>
    <property type="match status" value="1"/>
</dbReference>
<feature type="binding site" evidence="7">
    <location>
        <position position="64"/>
    </location>
    <ligand>
        <name>[4Fe-4S] cluster</name>
        <dbReference type="ChEBI" id="CHEBI:49883"/>
    </ligand>
</feature>
<keyword evidence="2 7" id="KW-0813">Transport</keyword>
<keyword evidence="7 8" id="KW-0408">Iron</keyword>
<dbReference type="SUPFAM" id="SSF56770">
    <property type="entry name" value="HydA/Nqo6-like"/>
    <property type="match status" value="1"/>
</dbReference>
<evidence type="ECO:0000256" key="6">
    <source>
        <dbReference type="ARBA" id="ARBA00023027"/>
    </source>
</evidence>
<gene>
    <name evidence="7" type="primary">nuoB</name>
    <name evidence="10" type="ORF">KDA_59190</name>
</gene>
<keyword evidence="11" id="KW-1185">Reference proteome</keyword>
<keyword evidence="5 7" id="KW-1278">Translocase</keyword>
<dbReference type="GO" id="GO:0005506">
    <property type="term" value="F:iron ion binding"/>
    <property type="evidence" value="ECO:0007669"/>
    <property type="project" value="UniProtKB-UniRule"/>
</dbReference>
<comment type="subunit">
    <text evidence="7">NDH-1 is composed of 14 different subunits. Subunits NuoB, C, D, E, F, and G constitute the peripheral sector of the complex.</text>
</comment>
<dbReference type="Pfam" id="PF01058">
    <property type="entry name" value="Oxidored_q6"/>
    <property type="match status" value="1"/>
</dbReference>
<keyword evidence="7" id="KW-0472">Membrane</keyword>
<comment type="similarity">
    <text evidence="1 7 8">Belongs to the complex I 20 kDa subunit family.</text>
</comment>
<feature type="binding site" evidence="7">
    <location>
        <position position="131"/>
    </location>
    <ligand>
        <name>[4Fe-4S] cluster</name>
        <dbReference type="ChEBI" id="CHEBI:49883"/>
    </ligand>
</feature>
<keyword evidence="4 7" id="KW-0874">Quinone</keyword>
<proteinExistence type="inferred from homology"/>
<dbReference type="PROSITE" id="PS01150">
    <property type="entry name" value="COMPLEX1_20K"/>
    <property type="match status" value="1"/>
</dbReference>
<keyword evidence="7 8" id="KW-0479">Metal-binding</keyword>
<evidence type="ECO:0000313" key="11">
    <source>
        <dbReference type="Proteomes" id="UP000287171"/>
    </source>
</evidence>
<evidence type="ECO:0000256" key="5">
    <source>
        <dbReference type="ARBA" id="ARBA00022967"/>
    </source>
</evidence>
<evidence type="ECO:0000256" key="4">
    <source>
        <dbReference type="ARBA" id="ARBA00022719"/>
    </source>
</evidence>
<reference evidence="11" key="1">
    <citation type="submission" date="2018-12" db="EMBL/GenBank/DDBJ databases">
        <title>Tengunoibacter tsumagoiensis gen. nov., sp. nov., Dictyobacter kobayashii sp. nov., D. alpinus sp. nov., and D. joshuensis sp. nov. and description of Dictyobacteraceae fam. nov. within the order Ktedonobacterales isolated from Tengu-no-mugimeshi.</title>
        <authorList>
            <person name="Wang C.M."/>
            <person name="Zheng Y."/>
            <person name="Sakai Y."/>
            <person name="Toyoda A."/>
            <person name="Minakuchi Y."/>
            <person name="Abe K."/>
            <person name="Yokota A."/>
            <person name="Yabe S."/>
        </authorList>
    </citation>
    <scope>NUCLEOTIDE SEQUENCE [LARGE SCALE GENOMIC DNA]</scope>
    <source>
        <strain evidence="11">Uno16</strain>
    </source>
</reference>
<dbReference type="GO" id="GO:0050136">
    <property type="term" value="F:NADH dehydrogenase (quinone) (non-electrogenic) activity"/>
    <property type="evidence" value="ECO:0007669"/>
    <property type="project" value="UniProtKB-UniRule"/>
</dbReference>
<evidence type="ECO:0000256" key="3">
    <source>
        <dbReference type="ARBA" id="ARBA00022485"/>
    </source>
</evidence>
<dbReference type="PANTHER" id="PTHR11995:SF14">
    <property type="entry name" value="NADH DEHYDROGENASE [UBIQUINONE] IRON-SULFUR PROTEIN 7, MITOCHONDRIAL"/>
    <property type="match status" value="1"/>
</dbReference>
<evidence type="ECO:0000256" key="7">
    <source>
        <dbReference type="HAMAP-Rule" id="MF_01356"/>
    </source>
</evidence>
<dbReference type="EMBL" id="BIFT01000002">
    <property type="protein sequence ID" value="GCE30435.1"/>
    <property type="molecule type" value="Genomic_DNA"/>
</dbReference>
<feature type="domain" description="NADH:ubiquinone oxidoreductase-like 20kDa subunit" evidence="9">
    <location>
        <begin position="64"/>
        <end position="175"/>
    </location>
</feature>
<feature type="binding site" evidence="7">
    <location>
        <position position="161"/>
    </location>
    <ligand>
        <name>[4Fe-4S] cluster</name>
        <dbReference type="ChEBI" id="CHEBI:49883"/>
    </ligand>
</feature>
<dbReference type="AlphaFoldDB" id="A0A402BGD6"/>
<evidence type="ECO:0000313" key="10">
    <source>
        <dbReference type="EMBL" id="GCE30435.1"/>
    </source>
</evidence>
<dbReference type="GO" id="GO:0051539">
    <property type="term" value="F:4 iron, 4 sulfur cluster binding"/>
    <property type="evidence" value="ECO:0007669"/>
    <property type="project" value="UniProtKB-KW"/>
</dbReference>
<feature type="binding site" evidence="7">
    <location>
        <position position="65"/>
    </location>
    <ligand>
        <name>[4Fe-4S] cluster</name>
        <dbReference type="ChEBI" id="CHEBI:49883"/>
    </ligand>
</feature>
<keyword evidence="7" id="KW-1003">Cell membrane</keyword>
<organism evidence="10 11">
    <name type="scientific">Dictyobacter alpinus</name>
    <dbReference type="NCBI Taxonomy" id="2014873"/>
    <lineage>
        <taxon>Bacteria</taxon>
        <taxon>Bacillati</taxon>
        <taxon>Chloroflexota</taxon>
        <taxon>Ktedonobacteria</taxon>
        <taxon>Ktedonobacterales</taxon>
        <taxon>Dictyobacteraceae</taxon>
        <taxon>Dictyobacter</taxon>
    </lineage>
</organism>
<dbReference type="NCBIfam" id="NF005012">
    <property type="entry name" value="PRK06411.1"/>
    <property type="match status" value="1"/>
</dbReference>
<dbReference type="GO" id="GO:0045271">
    <property type="term" value="C:respiratory chain complex I"/>
    <property type="evidence" value="ECO:0007669"/>
    <property type="project" value="TreeGrafter"/>
</dbReference>
<sequence length="191" mass="21475">MSEKLLSHPTHQRIPLKMATHPDEYLPGKQEMPVVLTTLKDMLQWSKNWARSRSVWPFSYALACCGIEMMTAASAPQHDLARFGSEVFRASPRQADLMIVAGTLSVKMAPRLRLLWEQMPEPKWVISMGQCANSGGEFYDSYYTIQGVDTVVPVDVYIPGCPPRPEALIEGILKLREKIEKQGLTLQTDLA</sequence>
<accession>A0A402BGD6</accession>
<dbReference type="FunFam" id="3.40.50.12280:FF:000002">
    <property type="entry name" value="NADH-quinone oxidoreductase subunit B"/>
    <property type="match status" value="1"/>
</dbReference>
<evidence type="ECO:0000256" key="8">
    <source>
        <dbReference type="RuleBase" id="RU004464"/>
    </source>
</evidence>
<dbReference type="Proteomes" id="UP000287171">
    <property type="component" value="Unassembled WGS sequence"/>
</dbReference>